<keyword evidence="3" id="KW-1185">Reference proteome</keyword>
<dbReference type="Pfam" id="PF00004">
    <property type="entry name" value="AAA"/>
    <property type="match status" value="1"/>
</dbReference>
<dbReference type="InterPro" id="IPR003959">
    <property type="entry name" value="ATPase_AAA_core"/>
</dbReference>
<reference evidence="2" key="1">
    <citation type="journal article" date="2020" name="Stud. Mycol.">
        <title>101 Dothideomycetes genomes: a test case for predicting lifestyles and emergence of pathogens.</title>
        <authorList>
            <person name="Haridas S."/>
            <person name="Albert R."/>
            <person name="Binder M."/>
            <person name="Bloem J."/>
            <person name="Labutti K."/>
            <person name="Salamov A."/>
            <person name="Andreopoulos B."/>
            <person name="Baker S."/>
            <person name="Barry K."/>
            <person name="Bills G."/>
            <person name="Bluhm B."/>
            <person name="Cannon C."/>
            <person name="Castanera R."/>
            <person name="Culley D."/>
            <person name="Daum C."/>
            <person name="Ezra D."/>
            <person name="Gonzalez J."/>
            <person name="Henrissat B."/>
            <person name="Kuo A."/>
            <person name="Liang C."/>
            <person name="Lipzen A."/>
            <person name="Lutzoni F."/>
            <person name="Magnuson J."/>
            <person name="Mondo S."/>
            <person name="Nolan M."/>
            <person name="Ohm R."/>
            <person name="Pangilinan J."/>
            <person name="Park H.-J."/>
            <person name="Ramirez L."/>
            <person name="Alfaro M."/>
            <person name="Sun H."/>
            <person name="Tritt A."/>
            <person name="Yoshinaga Y."/>
            <person name="Zwiers L.-H."/>
            <person name="Turgeon B."/>
            <person name="Goodwin S."/>
            <person name="Spatafora J."/>
            <person name="Crous P."/>
            <person name="Grigoriev I."/>
        </authorList>
    </citation>
    <scope>NUCLEOTIDE SEQUENCE</scope>
    <source>
        <strain evidence="2">ATCC 16933</strain>
    </source>
</reference>
<name>A0A6A6NXY5_9PEZI</name>
<protein>
    <submittedName>
        <fullName evidence="2">P-loop containing nucleoside triphosphate hydrolase protein</fullName>
    </submittedName>
</protein>
<keyword evidence="2" id="KW-0378">Hydrolase</keyword>
<accession>A0A6A6NXY5</accession>
<dbReference type="GO" id="GO:0005634">
    <property type="term" value="C:nucleus"/>
    <property type="evidence" value="ECO:0007669"/>
    <property type="project" value="TreeGrafter"/>
</dbReference>
<dbReference type="InterPro" id="IPR027417">
    <property type="entry name" value="P-loop_NTPase"/>
</dbReference>
<dbReference type="OrthoDB" id="2115716at2759"/>
<evidence type="ECO:0000259" key="1">
    <source>
        <dbReference type="SMART" id="SM00382"/>
    </source>
</evidence>
<sequence length="416" mass="46899">MGAESHLPPDQELYVTYRSHNSGSRIHTDTTIQSALLEQYPDKCLTCTHCDLIKFAEEGNATAAIVKDGPPRLFRRDFAPANNTIRLAGDRVFGRLNTQVTFGCYDYVWTDPNGQELTFLIYVVEGQSNLGGICDRRYYILKEPAEGEVVGQASSAAADELIMAAGIWSERSHNEVWVFDQGRWLKDKALWAAVQDAEMDDIILDEQMKLSITRDVLGFFDAKDVYAQFGTPWKRGLIFHGPPGNGKTMTLKAVMRMLMAREEPMSVLYVKTLAQRSFGPQQSCRSIFSKARQVAPCLLIFEDIDSLVTDAVRSYFFNEVDGLEINTGIVMIGSTNNLDKLDAGLSKRPSRFDRKYRFDNPQFEERLRYCEYWSSKLSSHLAAHVTSAVPHRVASLTEGFSFAYVKEAYISSLLIL</sequence>
<dbReference type="GO" id="GO:0003723">
    <property type="term" value="F:RNA binding"/>
    <property type="evidence" value="ECO:0007669"/>
    <property type="project" value="TreeGrafter"/>
</dbReference>
<dbReference type="InterPro" id="IPR003593">
    <property type="entry name" value="AAA+_ATPase"/>
</dbReference>
<dbReference type="InterPro" id="IPR050168">
    <property type="entry name" value="AAA_ATPase_domain"/>
</dbReference>
<dbReference type="PANTHER" id="PTHR23077">
    <property type="entry name" value="AAA-FAMILY ATPASE"/>
    <property type="match status" value="1"/>
</dbReference>
<dbReference type="PANTHER" id="PTHR23077:SF132">
    <property type="entry name" value="ATP-DEPENDENT ZN PROTEASE"/>
    <property type="match status" value="1"/>
</dbReference>
<dbReference type="GO" id="GO:0016887">
    <property type="term" value="F:ATP hydrolysis activity"/>
    <property type="evidence" value="ECO:0007669"/>
    <property type="project" value="InterPro"/>
</dbReference>
<dbReference type="SMART" id="SM00382">
    <property type="entry name" value="AAA"/>
    <property type="match status" value="1"/>
</dbReference>
<proteinExistence type="predicted"/>
<dbReference type="GO" id="GO:0005524">
    <property type="term" value="F:ATP binding"/>
    <property type="evidence" value="ECO:0007669"/>
    <property type="project" value="InterPro"/>
</dbReference>
<feature type="non-terminal residue" evidence="2">
    <location>
        <position position="416"/>
    </location>
</feature>
<dbReference type="SUPFAM" id="SSF52540">
    <property type="entry name" value="P-loop containing nucleoside triphosphate hydrolases"/>
    <property type="match status" value="1"/>
</dbReference>
<dbReference type="GO" id="GO:0042254">
    <property type="term" value="P:ribosome biogenesis"/>
    <property type="evidence" value="ECO:0007669"/>
    <property type="project" value="TreeGrafter"/>
</dbReference>
<dbReference type="GO" id="GO:1990275">
    <property type="term" value="F:preribosome binding"/>
    <property type="evidence" value="ECO:0007669"/>
    <property type="project" value="TreeGrafter"/>
</dbReference>
<dbReference type="Proteomes" id="UP000799766">
    <property type="component" value="Unassembled WGS sequence"/>
</dbReference>
<evidence type="ECO:0000313" key="3">
    <source>
        <dbReference type="Proteomes" id="UP000799766"/>
    </source>
</evidence>
<dbReference type="EMBL" id="MU001682">
    <property type="protein sequence ID" value="KAF2456616.1"/>
    <property type="molecule type" value="Genomic_DNA"/>
</dbReference>
<evidence type="ECO:0000313" key="2">
    <source>
        <dbReference type="EMBL" id="KAF2456616.1"/>
    </source>
</evidence>
<feature type="domain" description="AAA+ ATPase" evidence="1">
    <location>
        <begin position="233"/>
        <end position="362"/>
    </location>
</feature>
<dbReference type="Gene3D" id="3.40.50.300">
    <property type="entry name" value="P-loop containing nucleotide triphosphate hydrolases"/>
    <property type="match status" value="1"/>
</dbReference>
<dbReference type="AlphaFoldDB" id="A0A6A6NXY5"/>
<gene>
    <name evidence="2" type="ORF">BDY21DRAFT_304552</name>
</gene>
<organism evidence="2 3">
    <name type="scientific">Lineolata rhizophorae</name>
    <dbReference type="NCBI Taxonomy" id="578093"/>
    <lineage>
        <taxon>Eukaryota</taxon>
        <taxon>Fungi</taxon>
        <taxon>Dikarya</taxon>
        <taxon>Ascomycota</taxon>
        <taxon>Pezizomycotina</taxon>
        <taxon>Dothideomycetes</taxon>
        <taxon>Dothideomycetes incertae sedis</taxon>
        <taxon>Lineolatales</taxon>
        <taxon>Lineolataceae</taxon>
        <taxon>Lineolata</taxon>
    </lineage>
</organism>